<dbReference type="EMBL" id="JADWVN010000011">
    <property type="protein sequence ID" value="MBL7526271.1"/>
    <property type="molecule type" value="Genomic_DNA"/>
</dbReference>
<evidence type="ECO:0000256" key="1">
    <source>
        <dbReference type="SAM" id="Phobius"/>
    </source>
</evidence>
<gene>
    <name evidence="2" type="ORF">I5282_06765</name>
</gene>
<organism evidence="2 3">
    <name type="scientific">Legionella bononiensis</name>
    <dbReference type="NCBI Taxonomy" id="2793102"/>
    <lineage>
        <taxon>Bacteria</taxon>
        <taxon>Pseudomonadati</taxon>
        <taxon>Pseudomonadota</taxon>
        <taxon>Gammaproteobacteria</taxon>
        <taxon>Legionellales</taxon>
        <taxon>Legionellaceae</taxon>
        <taxon>Legionella</taxon>
    </lineage>
</organism>
<name>A0ABS1WA82_9GAMM</name>
<dbReference type="RefSeq" id="WP_203110676.1">
    <property type="nucleotide sequence ID" value="NZ_JADOBG010000017.1"/>
</dbReference>
<feature type="transmembrane region" description="Helical" evidence="1">
    <location>
        <begin position="12"/>
        <end position="32"/>
    </location>
</feature>
<keyword evidence="1" id="KW-1133">Transmembrane helix</keyword>
<evidence type="ECO:0000313" key="3">
    <source>
        <dbReference type="Proteomes" id="UP000809910"/>
    </source>
</evidence>
<reference evidence="2 3" key="1">
    <citation type="submission" date="2020-12" db="EMBL/GenBank/DDBJ databases">
        <title>WGS of Legionella: environmental sample.</title>
        <authorList>
            <person name="Cristino S."/>
            <person name="Girolamini L."/>
            <person name="Salaris S."/>
            <person name="Pascale M.R."/>
            <person name="Mazzotta M."/>
            <person name="Orsini M."/>
            <person name="Grottola A."/>
        </authorList>
    </citation>
    <scope>NUCLEOTIDE SEQUENCE [LARGE SCALE GENOMIC DNA]</scope>
    <source>
        <strain evidence="2 3">30cs62</strain>
    </source>
</reference>
<sequence>MHSANMNDLYCLILDVFIGYLQLGVAFMWRSYDRLKRTRKDKFVNVPFK</sequence>
<protein>
    <submittedName>
        <fullName evidence="2">Uncharacterized protein</fullName>
    </submittedName>
</protein>
<comment type="caution">
    <text evidence="2">The sequence shown here is derived from an EMBL/GenBank/DDBJ whole genome shotgun (WGS) entry which is preliminary data.</text>
</comment>
<evidence type="ECO:0000313" key="2">
    <source>
        <dbReference type="EMBL" id="MBL7526271.1"/>
    </source>
</evidence>
<dbReference type="Proteomes" id="UP000809910">
    <property type="component" value="Unassembled WGS sequence"/>
</dbReference>
<accession>A0ABS1WA82</accession>
<keyword evidence="1" id="KW-0812">Transmembrane</keyword>
<keyword evidence="3" id="KW-1185">Reference proteome</keyword>
<proteinExistence type="predicted"/>
<keyword evidence="1" id="KW-0472">Membrane</keyword>